<comment type="similarity">
    <text evidence="8 9">Belongs to the TonB-dependent receptor family.</text>
</comment>
<dbReference type="OrthoDB" id="5476657at2"/>
<organism evidence="12 13">
    <name type="scientific">Sphingomonas pokkalii</name>
    <dbReference type="NCBI Taxonomy" id="2175090"/>
    <lineage>
        <taxon>Bacteria</taxon>
        <taxon>Pseudomonadati</taxon>
        <taxon>Pseudomonadota</taxon>
        <taxon>Alphaproteobacteria</taxon>
        <taxon>Sphingomonadales</taxon>
        <taxon>Sphingomonadaceae</taxon>
        <taxon>Sphingomonas</taxon>
    </lineage>
</organism>
<dbReference type="InterPro" id="IPR036942">
    <property type="entry name" value="Beta-barrel_TonB_sf"/>
</dbReference>
<dbReference type="PANTHER" id="PTHR40980:SF4">
    <property type="entry name" value="TONB-DEPENDENT RECEPTOR-LIKE BETA-BARREL DOMAIN-CONTAINING PROTEIN"/>
    <property type="match status" value="1"/>
</dbReference>
<dbReference type="Gene3D" id="2.40.170.20">
    <property type="entry name" value="TonB-dependent receptor, beta-barrel domain"/>
    <property type="match status" value="1"/>
</dbReference>
<dbReference type="InterPro" id="IPR039426">
    <property type="entry name" value="TonB-dep_rcpt-like"/>
</dbReference>
<evidence type="ECO:0000256" key="1">
    <source>
        <dbReference type="ARBA" id="ARBA00004571"/>
    </source>
</evidence>
<gene>
    <name evidence="12" type="ORF">DD559_15155</name>
</gene>
<evidence type="ECO:0000256" key="8">
    <source>
        <dbReference type="PROSITE-ProRule" id="PRU01360"/>
    </source>
</evidence>
<keyword evidence="5 9" id="KW-0798">TonB box</keyword>
<evidence type="ECO:0000256" key="3">
    <source>
        <dbReference type="ARBA" id="ARBA00022452"/>
    </source>
</evidence>
<dbReference type="InterPro" id="IPR012910">
    <property type="entry name" value="Plug_dom"/>
</dbReference>
<evidence type="ECO:0000256" key="2">
    <source>
        <dbReference type="ARBA" id="ARBA00022448"/>
    </source>
</evidence>
<keyword evidence="2 8" id="KW-0813">Transport</keyword>
<dbReference type="PANTHER" id="PTHR40980">
    <property type="entry name" value="PLUG DOMAIN-CONTAINING PROTEIN"/>
    <property type="match status" value="1"/>
</dbReference>
<evidence type="ECO:0000256" key="4">
    <source>
        <dbReference type="ARBA" id="ARBA00022692"/>
    </source>
</evidence>
<comment type="caution">
    <text evidence="12">The sequence shown here is derived from an EMBL/GenBank/DDBJ whole genome shotgun (WGS) entry which is preliminary data.</text>
</comment>
<evidence type="ECO:0000259" key="10">
    <source>
        <dbReference type="Pfam" id="PF00593"/>
    </source>
</evidence>
<dbReference type="EMBL" id="QENQ01000001">
    <property type="protein sequence ID" value="PVX30517.1"/>
    <property type="molecule type" value="Genomic_DNA"/>
</dbReference>
<dbReference type="NCBIfam" id="TIGR01782">
    <property type="entry name" value="TonB-Xanth-Caul"/>
    <property type="match status" value="1"/>
</dbReference>
<sequence length="983" mass="108512">MSPTRFAPVGSMPFSCAVRLLPGGCGRASAPGRSATQRASPDTATGEIMQQFIHGMRVRRLALASTMLATLTPAAAWAQQQQDESEIVVSGQLLSTQAAIAAKRTATSVVEVISADDLGKIPDATVADALARVPGLSVIVNQETGEGQYVTIRGLSGTYNATMVNGVRVAQTDSGSRDVSLNLLPPNGLAEIRVTKTLTPDQDGDAIGGTINFRTPTAFDFKNRQVLRAWLSGGFNSYARTSGENAALYQGQLDYGRRFAEDRFGFFVSGNYGVSHGNSQETENDGEWEPHIWRKNSIEAISEKNMHLPGIDLDYRRFRQTRWGGNASFDYHGDSTQLYLRGQYAHFEKVGTNDYTDYRNRKSPRLTQVNPEDTSLRQPEDMIIGRDPKLGNIYGYTPGQVVDADGDGRITDADRNSKQYWSLNGRSGVWNPKIFQFARSFETQDYSQYMATVQIGGISSIDKLKLSYDLSYSGGAQETPGQYSVSYNCDACTYPLNATGMDWVSHDPRFPHPSLPAYAVNVERDPSLLPFDSAGLSRWKQRDSRWAAKLDARYDLGGVIDHVQIGAKWLRSSRAYDSTPVWNGDFGGTPLDGKSLAASGLIQKTVNSILGGEYYYGPVLSRAAVISAINAAIAAQPGSQTTGTDLLRDDRNGRETIYAGYALADIKAGAIDIVTGGRVEHRDTYNRFWSDDGAKSGFDSTSRGYTVFLPSVTANWRPDDKHVYRAALWTGYSPPEYGYLSSGQSIARDKATNEIIAISRGNPDLKPARSTNADVSIEWYPDLSSQISLAGYYKRISNFIFTNGSQVNAATRSGIVEITQPQNGKTAEVYGAELGVIKQFQGLAAPFDGFGFEGNLTVQHSAADSGQAYRMGRKMRFVNTPHLLYNAALTYQKYGLQMKLSYNYRGKYVESLRDNAVDKWVQHNRSVDFHSRYNFSRNVAIDFDVANLLNDWRYYTTKGDNPSYQKDYMEPGRTFIVRTNINF</sequence>
<proteinExistence type="inferred from homology"/>
<dbReference type="Gene3D" id="2.170.130.10">
    <property type="entry name" value="TonB-dependent receptor, plug domain"/>
    <property type="match status" value="1"/>
</dbReference>
<keyword evidence="3 8" id="KW-1134">Transmembrane beta strand</keyword>
<keyword evidence="7 8" id="KW-0998">Cell outer membrane</keyword>
<accession>A0A2U0SGQ0</accession>
<protein>
    <submittedName>
        <fullName evidence="12">TonB-dependent receptor</fullName>
    </submittedName>
</protein>
<evidence type="ECO:0000256" key="9">
    <source>
        <dbReference type="RuleBase" id="RU003357"/>
    </source>
</evidence>
<keyword evidence="6 8" id="KW-0472">Membrane</keyword>
<evidence type="ECO:0000256" key="6">
    <source>
        <dbReference type="ARBA" id="ARBA00023136"/>
    </source>
</evidence>
<dbReference type="Proteomes" id="UP000245890">
    <property type="component" value="Unassembled WGS sequence"/>
</dbReference>
<keyword evidence="4 8" id="KW-0812">Transmembrane</keyword>
<evidence type="ECO:0000313" key="13">
    <source>
        <dbReference type="Proteomes" id="UP000245890"/>
    </source>
</evidence>
<name>A0A2U0SGQ0_9SPHN</name>
<evidence type="ECO:0000313" key="12">
    <source>
        <dbReference type="EMBL" id="PVX30517.1"/>
    </source>
</evidence>
<dbReference type="GO" id="GO:0009279">
    <property type="term" value="C:cell outer membrane"/>
    <property type="evidence" value="ECO:0007669"/>
    <property type="project" value="UniProtKB-SubCell"/>
</dbReference>
<dbReference type="Pfam" id="PF00593">
    <property type="entry name" value="TonB_dep_Rec_b-barrel"/>
    <property type="match status" value="1"/>
</dbReference>
<reference evidence="12 13" key="1">
    <citation type="submission" date="2018-05" db="EMBL/GenBank/DDBJ databases">
        <title>Description of Sphingomonas pokkalii sp nov, isolated from the rhizosphere of saline tolerant pokkali rice and its draft genome analysis.</title>
        <authorList>
            <person name="Menon R."/>
            <person name="Kumari S."/>
            <person name="Rameshkumar N."/>
        </authorList>
    </citation>
    <scope>NUCLEOTIDE SEQUENCE [LARGE SCALE GENOMIC DNA]</scope>
    <source>
        <strain evidence="12 13">L3B27</strain>
    </source>
</reference>
<dbReference type="Pfam" id="PF07715">
    <property type="entry name" value="Plug"/>
    <property type="match status" value="1"/>
</dbReference>
<dbReference type="InterPro" id="IPR010104">
    <property type="entry name" value="TonB_rcpt_bac"/>
</dbReference>
<dbReference type="PROSITE" id="PS52016">
    <property type="entry name" value="TONB_DEPENDENT_REC_3"/>
    <property type="match status" value="1"/>
</dbReference>
<dbReference type="SUPFAM" id="SSF56935">
    <property type="entry name" value="Porins"/>
    <property type="match status" value="1"/>
</dbReference>
<feature type="domain" description="TonB-dependent receptor plug" evidence="11">
    <location>
        <begin position="103"/>
        <end position="210"/>
    </location>
</feature>
<dbReference type="InterPro" id="IPR000531">
    <property type="entry name" value="Beta-barrel_TonB"/>
</dbReference>
<evidence type="ECO:0000256" key="5">
    <source>
        <dbReference type="ARBA" id="ARBA00023077"/>
    </source>
</evidence>
<keyword evidence="12" id="KW-0675">Receptor</keyword>
<dbReference type="InterPro" id="IPR037066">
    <property type="entry name" value="Plug_dom_sf"/>
</dbReference>
<comment type="subcellular location">
    <subcellularLocation>
        <location evidence="1 8">Cell outer membrane</location>
        <topology evidence="1 8">Multi-pass membrane protein</topology>
    </subcellularLocation>
</comment>
<feature type="domain" description="TonB-dependent receptor-like beta-barrel" evidence="10">
    <location>
        <begin position="501"/>
        <end position="948"/>
    </location>
</feature>
<keyword evidence="13" id="KW-1185">Reference proteome</keyword>
<dbReference type="AlphaFoldDB" id="A0A2U0SGQ0"/>
<evidence type="ECO:0000259" key="11">
    <source>
        <dbReference type="Pfam" id="PF07715"/>
    </source>
</evidence>
<evidence type="ECO:0000256" key="7">
    <source>
        <dbReference type="ARBA" id="ARBA00023237"/>
    </source>
</evidence>